<feature type="binding site" evidence="8">
    <location>
        <begin position="225"/>
        <end position="234"/>
    </location>
    <ligand>
        <name>ATP</name>
        <dbReference type="ChEBI" id="CHEBI:30616"/>
    </ligand>
</feature>
<feature type="binding site" evidence="8">
    <location>
        <position position="235"/>
    </location>
    <ligand>
        <name>(6S)-NADPHX</name>
        <dbReference type="ChEBI" id="CHEBI:64076"/>
    </ligand>
</feature>
<dbReference type="PANTHER" id="PTHR12592">
    <property type="entry name" value="ATP-DEPENDENT (S)-NAD(P)H-HYDRATE DEHYDRATASE FAMILY MEMBER"/>
    <property type="match status" value="1"/>
</dbReference>
<dbReference type="AlphaFoldDB" id="A0A8R2AJY7"/>
<feature type="binding site" evidence="8">
    <location>
        <begin position="179"/>
        <end position="185"/>
    </location>
    <ligand>
        <name>(6S)-NADPHX</name>
        <dbReference type="ChEBI" id="CHEBI:64076"/>
    </ligand>
</feature>
<dbReference type="EnsemblMetazoa" id="XM_004925158.4">
    <property type="protein sequence ID" value="XP_004925215.2"/>
    <property type="gene ID" value="LOC101741762"/>
</dbReference>
<keyword evidence="6 8" id="KW-0456">Lyase</keyword>
<keyword evidence="1 8" id="KW-0597">Phosphoprotein</keyword>
<feature type="binding site" evidence="8">
    <location>
        <position position="125"/>
    </location>
    <ligand>
        <name>(6S)-NADPHX</name>
        <dbReference type="ChEBI" id="CHEBI:64076"/>
    </ligand>
</feature>
<comment type="cofactor">
    <cofactor evidence="8">
        <name>Mg(2+)</name>
        <dbReference type="ChEBI" id="CHEBI:18420"/>
    </cofactor>
</comment>
<proteinExistence type="inferred from homology"/>
<dbReference type="PANTHER" id="PTHR12592:SF0">
    <property type="entry name" value="ATP-DEPENDENT (S)-NAD(P)H-HYDRATE DEHYDRATASE"/>
    <property type="match status" value="1"/>
</dbReference>
<accession>A0A8R2AJY7</accession>
<feature type="domain" description="YjeF C-terminal" evidence="9">
    <location>
        <begin position="25"/>
        <end position="310"/>
    </location>
</feature>
<keyword evidence="11" id="KW-1185">Reference proteome</keyword>
<dbReference type="GO" id="GO:0047453">
    <property type="term" value="F:ATP-dependent NAD(P)H-hydrate dehydratase activity"/>
    <property type="evidence" value="ECO:0007669"/>
    <property type="project" value="UniProtKB-UniRule"/>
</dbReference>
<name>A0A8R2AJY7_BOMMO</name>
<evidence type="ECO:0000259" key="9">
    <source>
        <dbReference type="PROSITE" id="PS51383"/>
    </source>
</evidence>
<dbReference type="InterPro" id="IPR000631">
    <property type="entry name" value="CARKD"/>
</dbReference>
<dbReference type="InterPro" id="IPR017953">
    <property type="entry name" value="Carbohydrate_kinase_pred_CS"/>
</dbReference>
<dbReference type="SUPFAM" id="SSF53613">
    <property type="entry name" value="Ribokinase-like"/>
    <property type="match status" value="1"/>
</dbReference>
<comment type="similarity">
    <text evidence="8">Belongs to the NnrD/CARKD family.</text>
</comment>
<sequence>MKTNLILLKSFSLIRHRYNMDPTSMKNLIKICIPPLDKSSHKGQAGRIGVIGGSLEYTGAPYFAGISSLKVGADLAHIFCSSVASAVIKSYSPELIVHPLLDKQDAVEEILPWFDRLHSIVIGPGLGRDWQTFDIIEKLIEVIKQKKIPIIIDADGLFLITEKPNLIKDFDSPVILTPNKIEFERLSNKIDVQTMGKNVTILKKGPNDELISPFPEFTWSLETGGSGRRCGGQGDLLSGTIATFMHWTLANIDKIKIPDISNNKMLAASLSCYAACILVRKCNEKAFKLKGRSMLATDMIEFIHDAFEELYDQ</sequence>
<comment type="catalytic activity">
    <reaction evidence="8">
        <text>(6S)-NADHX + ATP = ADP + phosphate + NADH + H(+)</text>
        <dbReference type="Rhea" id="RHEA:19017"/>
        <dbReference type="ChEBI" id="CHEBI:15378"/>
        <dbReference type="ChEBI" id="CHEBI:30616"/>
        <dbReference type="ChEBI" id="CHEBI:43474"/>
        <dbReference type="ChEBI" id="CHEBI:57945"/>
        <dbReference type="ChEBI" id="CHEBI:64074"/>
        <dbReference type="ChEBI" id="CHEBI:456216"/>
        <dbReference type="EC" id="4.2.1.93"/>
    </reaction>
</comment>
<evidence type="ECO:0000256" key="8">
    <source>
        <dbReference type="HAMAP-Rule" id="MF_03157"/>
    </source>
</evidence>
<dbReference type="Pfam" id="PF01256">
    <property type="entry name" value="Carb_kinase"/>
    <property type="match status" value="1"/>
</dbReference>
<evidence type="ECO:0000256" key="2">
    <source>
        <dbReference type="ARBA" id="ARBA00022741"/>
    </source>
</evidence>
<dbReference type="CDD" id="cd01171">
    <property type="entry name" value="YXKO-related"/>
    <property type="match status" value="1"/>
</dbReference>
<feature type="binding site" evidence="8">
    <location>
        <begin position="204"/>
        <end position="208"/>
    </location>
    <ligand>
        <name>ATP</name>
        <dbReference type="ChEBI" id="CHEBI:30616"/>
    </ligand>
</feature>
<organism evidence="10 11">
    <name type="scientific">Bombyx mori</name>
    <name type="common">Silk moth</name>
    <dbReference type="NCBI Taxonomy" id="7091"/>
    <lineage>
        <taxon>Eukaryota</taxon>
        <taxon>Metazoa</taxon>
        <taxon>Ecdysozoa</taxon>
        <taxon>Arthropoda</taxon>
        <taxon>Hexapoda</taxon>
        <taxon>Insecta</taxon>
        <taxon>Pterygota</taxon>
        <taxon>Neoptera</taxon>
        <taxon>Endopterygota</taxon>
        <taxon>Lepidoptera</taxon>
        <taxon>Glossata</taxon>
        <taxon>Ditrysia</taxon>
        <taxon>Bombycoidea</taxon>
        <taxon>Bombycidae</taxon>
        <taxon>Bombycinae</taxon>
        <taxon>Bombyx</taxon>
    </lineage>
</organism>
<evidence type="ECO:0000256" key="6">
    <source>
        <dbReference type="ARBA" id="ARBA00023239"/>
    </source>
</evidence>
<dbReference type="HAMAP" id="MF_01965">
    <property type="entry name" value="NADHX_dehydratase"/>
    <property type="match status" value="1"/>
</dbReference>
<keyword evidence="3 8" id="KW-0067">ATP-binding</keyword>
<dbReference type="NCBIfam" id="TIGR00196">
    <property type="entry name" value="yjeF_cterm"/>
    <property type="match status" value="1"/>
</dbReference>
<reference evidence="10" key="2">
    <citation type="submission" date="2022-06" db="UniProtKB">
        <authorList>
            <consortium name="EnsemblMetazoa"/>
        </authorList>
    </citation>
    <scope>IDENTIFICATION</scope>
    <source>
        <strain evidence="10">p50T (Dazao)</strain>
    </source>
</reference>
<keyword evidence="4" id="KW-0521">NADP</keyword>
<dbReference type="GO" id="GO:0110051">
    <property type="term" value="P:metabolite repair"/>
    <property type="evidence" value="ECO:0007669"/>
    <property type="project" value="TreeGrafter"/>
</dbReference>
<comment type="function">
    <text evidence="8">Catalyzes the dehydration of the S-form of NAD(P)HX at the expense of ATP, which is converted to ADP. Together with NAD(P)HX epimerase, which catalyzes the epimerization of the S- and R-forms, the enzyme allows the repair of both epimers of NAD(P)HX, a damaged form of NAD(P)H that is a result of enzymatic or heat-dependent hydration.</text>
</comment>
<keyword evidence="2 8" id="KW-0547">Nucleotide-binding</keyword>
<dbReference type="Proteomes" id="UP000005204">
    <property type="component" value="Unassembled WGS sequence"/>
</dbReference>
<evidence type="ECO:0000256" key="5">
    <source>
        <dbReference type="ARBA" id="ARBA00023027"/>
    </source>
</evidence>
<keyword evidence="5 8" id="KW-0520">NAD</keyword>
<comment type="catalytic activity">
    <reaction evidence="7 8">
        <text>(6S)-NADPHX + ATP = ADP + phosphate + NADPH + H(+)</text>
        <dbReference type="Rhea" id="RHEA:32231"/>
        <dbReference type="ChEBI" id="CHEBI:15378"/>
        <dbReference type="ChEBI" id="CHEBI:30616"/>
        <dbReference type="ChEBI" id="CHEBI:43474"/>
        <dbReference type="ChEBI" id="CHEBI:57783"/>
        <dbReference type="ChEBI" id="CHEBI:64076"/>
        <dbReference type="ChEBI" id="CHEBI:456216"/>
        <dbReference type="EC" id="4.2.1.93"/>
    </reaction>
</comment>
<evidence type="ECO:0000256" key="7">
    <source>
        <dbReference type="ARBA" id="ARBA00047472"/>
    </source>
</evidence>
<dbReference type="FunFam" id="3.40.1190.20:FF:000023">
    <property type="entry name" value="ATP-dependent (S)-NAD(P)H-hydrate dehydratase"/>
    <property type="match status" value="1"/>
</dbReference>
<dbReference type="InterPro" id="IPR029056">
    <property type="entry name" value="Ribokinase-like"/>
</dbReference>
<evidence type="ECO:0000313" key="11">
    <source>
        <dbReference type="Proteomes" id="UP000005204"/>
    </source>
</evidence>
<dbReference type="GO" id="GO:0005524">
    <property type="term" value="F:ATP binding"/>
    <property type="evidence" value="ECO:0007669"/>
    <property type="project" value="UniProtKB-KW"/>
</dbReference>
<reference evidence="11" key="1">
    <citation type="journal article" date="2008" name="Insect Biochem. Mol. Biol.">
        <title>The genome of a lepidopteran model insect, the silkworm Bombyx mori.</title>
        <authorList>
            <consortium name="International Silkworm Genome Consortium"/>
        </authorList>
    </citation>
    <scope>NUCLEOTIDE SEQUENCE [LARGE SCALE GENOMIC DNA]</scope>
    <source>
        <strain evidence="11">p50T</strain>
    </source>
</reference>
<evidence type="ECO:0000256" key="3">
    <source>
        <dbReference type="ARBA" id="ARBA00022840"/>
    </source>
</evidence>
<dbReference type="PROSITE" id="PS51383">
    <property type="entry name" value="YJEF_C_3"/>
    <property type="match status" value="1"/>
</dbReference>
<protein>
    <recommendedName>
        <fullName evidence="8">ATP-dependent (S)-NAD(P)H-hydrate dehydratase</fullName>
        <ecNumber evidence="8">4.2.1.93</ecNumber>
    </recommendedName>
    <alternativeName>
        <fullName evidence="8">ATP-dependent NAD(P)HX dehydratase</fullName>
    </alternativeName>
</protein>
<dbReference type="GO" id="GO:0046496">
    <property type="term" value="P:nicotinamide nucleotide metabolic process"/>
    <property type="evidence" value="ECO:0007669"/>
    <property type="project" value="UniProtKB-UniRule"/>
</dbReference>
<evidence type="ECO:0000256" key="4">
    <source>
        <dbReference type="ARBA" id="ARBA00022857"/>
    </source>
</evidence>
<dbReference type="EC" id="4.2.1.93" evidence="8"/>
<dbReference type="PROSITE" id="PS01049">
    <property type="entry name" value="YJEF_C_1"/>
    <property type="match status" value="1"/>
</dbReference>
<evidence type="ECO:0000256" key="1">
    <source>
        <dbReference type="ARBA" id="ARBA00022553"/>
    </source>
</evidence>
<dbReference type="Gene3D" id="3.40.1190.20">
    <property type="match status" value="1"/>
</dbReference>
<evidence type="ECO:0000313" key="10">
    <source>
        <dbReference type="EnsemblMetazoa" id="XP_004925215.2"/>
    </source>
</evidence>